<feature type="non-terminal residue" evidence="3">
    <location>
        <position position="1"/>
    </location>
</feature>
<organism evidence="3">
    <name type="scientific">marine metagenome</name>
    <dbReference type="NCBI Taxonomy" id="408172"/>
    <lineage>
        <taxon>unclassified sequences</taxon>
        <taxon>metagenomes</taxon>
        <taxon>ecological metagenomes</taxon>
    </lineage>
</organism>
<dbReference type="InterPro" id="IPR052910">
    <property type="entry name" value="ABC-Purine-Binding"/>
</dbReference>
<keyword evidence="1" id="KW-0732">Signal</keyword>
<dbReference type="GO" id="GO:0005886">
    <property type="term" value="C:plasma membrane"/>
    <property type="evidence" value="ECO:0007669"/>
    <property type="project" value="InterPro"/>
</dbReference>
<reference evidence="3" key="1">
    <citation type="submission" date="2018-05" db="EMBL/GenBank/DDBJ databases">
        <authorList>
            <person name="Lanie J.A."/>
            <person name="Ng W.-L."/>
            <person name="Kazmierczak K.M."/>
            <person name="Andrzejewski T.M."/>
            <person name="Davidsen T.M."/>
            <person name="Wayne K.J."/>
            <person name="Tettelin H."/>
            <person name="Glass J.I."/>
            <person name="Rusch D."/>
            <person name="Podicherti R."/>
            <person name="Tsui H.-C.T."/>
            <person name="Winkler M.E."/>
        </authorList>
    </citation>
    <scope>NUCLEOTIDE SEQUENCE</scope>
</reference>
<evidence type="ECO:0000313" key="3">
    <source>
        <dbReference type="EMBL" id="SVB51914.1"/>
    </source>
</evidence>
<dbReference type="PANTHER" id="PTHR43208:SF1">
    <property type="entry name" value="ABC TRANSPORTER SUBSTRATE-BINDING PROTEIN"/>
    <property type="match status" value="1"/>
</dbReference>
<dbReference type="Gene3D" id="3.40.50.2300">
    <property type="match status" value="2"/>
</dbReference>
<evidence type="ECO:0000259" key="2">
    <source>
        <dbReference type="Pfam" id="PF02608"/>
    </source>
</evidence>
<dbReference type="Pfam" id="PF02608">
    <property type="entry name" value="Bmp"/>
    <property type="match status" value="1"/>
</dbReference>
<dbReference type="AlphaFoldDB" id="A0A382EP22"/>
<dbReference type="InterPro" id="IPR003760">
    <property type="entry name" value="PnrA-like"/>
</dbReference>
<dbReference type="PANTHER" id="PTHR43208">
    <property type="entry name" value="ABC TRANSPORTER SUBSTRATE-BINDING PROTEIN"/>
    <property type="match status" value="1"/>
</dbReference>
<evidence type="ECO:0000256" key="1">
    <source>
        <dbReference type="ARBA" id="ARBA00022729"/>
    </source>
</evidence>
<accession>A0A382EP22</accession>
<protein>
    <recommendedName>
        <fullName evidence="2">ABC transporter substrate-binding protein PnrA-like domain-containing protein</fullName>
    </recommendedName>
</protein>
<sequence>KFPDTLFVVSGSGNEGLGKNQYWIYHRDHEGAYLQGIVAGMTTTSNVLGIVGTFPADDVWDLINGFFLGAQSVNPNIKKKITFIESWWDPPKARESSNAQIAAGADQILMVATAFEACREHGIKCHGAYTNWIPTAPDVINSSFMISWIPHVDWVIDEWYQAKASGTAFAGNTEKRWFLMKDGAIDVAISDNLSADVKAKVAEAKAKILSGELVVPIITDPVESD</sequence>
<gene>
    <name evidence="3" type="ORF">METZ01_LOCUS204768</name>
</gene>
<dbReference type="EMBL" id="UINC01045305">
    <property type="protein sequence ID" value="SVB51914.1"/>
    <property type="molecule type" value="Genomic_DNA"/>
</dbReference>
<feature type="domain" description="ABC transporter substrate-binding protein PnrA-like" evidence="2">
    <location>
        <begin position="2"/>
        <end position="216"/>
    </location>
</feature>
<name>A0A382EP22_9ZZZZ</name>
<proteinExistence type="predicted"/>